<dbReference type="Gene3D" id="3.40.190.10">
    <property type="entry name" value="Periplasmic binding protein-like II"/>
    <property type="match status" value="2"/>
</dbReference>
<evidence type="ECO:0000256" key="2">
    <source>
        <dbReference type="ARBA" id="ARBA00023015"/>
    </source>
</evidence>
<protein>
    <submittedName>
        <fullName evidence="6">LysR family transcriptional regulator</fullName>
    </submittedName>
</protein>
<dbReference type="InterPro" id="IPR000847">
    <property type="entry name" value="LysR_HTH_N"/>
</dbReference>
<keyword evidence="2" id="KW-0805">Transcription regulation</keyword>
<keyword evidence="4" id="KW-0804">Transcription</keyword>
<evidence type="ECO:0000313" key="7">
    <source>
        <dbReference type="Proteomes" id="UP000320481"/>
    </source>
</evidence>
<dbReference type="InterPro" id="IPR050176">
    <property type="entry name" value="LTTR"/>
</dbReference>
<dbReference type="SUPFAM" id="SSF53850">
    <property type="entry name" value="Periplasmic binding protein-like II"/>
    <property type="match status" value="1"/>
</dbReference>
<proteinExistence type="inferred from homology"/>
<evidence type="ECO:0000259" key="5">
    <source>
        <dbReference type="PROSITE" id="PS50931"/>
    </source>
</evidence>
<dbReference type="PROSITE" id="PS50931">
    <property type="entry name" value="HTH_LYSR"/>
    <property type="match status" value="1"/>
</dbReference>
<evidence type="ECO:0000313" key="6">
    <source>
        <dbReference type="EMBL" id="TWV33808.1"/>
    </source>
</evidence>
<dbReference type="EMBL" id="VOGW01000177">
    <property type="protein sequence ID" value="TWV33808.1"/>
    <property type="molecule type" value="Genomic_DNA"/>
</dbReference>
<accession>A0A5C6IX96</accession>
<dbReference type="Gene3D" id="1.10.10.10">
    <property type="entry name" value="Winged helix-like DNA-binding domain superfamily/Winged helix DNA-binding domain"/>
    <property type="match status" value="1"/>
</dbReference>
<dbReference type="Pfam" id="PF03466">
    <property type="entry name" value="LysR_substrate"/>
    <property type="match status" value="1"/>
</dbReference>
<keyword evidence="7" id="KW-1185">Reference proteome</keyword>
<sequence length="312" mass="33287">MPPLTQQHNGGNTVRRDLDIRPLRTLVTIVDVGGFRRASRVLSISQPAVSQHIRRLDALIGEPVFRETGPSLVLSAGGEELLRFARQLVRTNDELVTRLSAHRSTGRLALGVCETLVGVIPTLLAELKAHVSLVDTSVLAGPGDELTDQLAEGAIDMLLKVGEPGKDADRVIGAIECAWFGERALLDDASLPLAVFAGRTTPLRQLAEETLTCASRPWHVVYKGVGVEDVVGVCRSGVGVSLLFAAAEDRWNLPVVPRGRLPEPARHLPVIVAAGPRLAPGLAGQAREAVEEAMGDYTCTAAEPGHMARRAS</sequence>
<dbReference type="InterPro" id="IPR005119">
    <property type="entry name" value="LysR_subst-bd"/>
</dbReference>
<comment type="similarity">
    <text evidence="1">Belongs to the LysR transcriptional regulatory family.</text>
</comment>
<dbReference type="Proteomes" id="UP000320481">
    <property type="component" value="Unassembled WGS sequence"/>
</dbReference>
<organism evidence="6 7">
    <name type="scientific">Streptomyces misionensis</name>
    <dbReference type="NCBI Taxonomy" id="67331"/>
    <lineage>
        <taxon>Bacteria</taxon>
        <taxon>Bacillati</taxon>
        <taxon>Actinomycetota</taxon>
        <taxon>Actinomycetes</taxon>
        <taxon>Kitasatosporales</taxon>
        <taxon>Streptomycetaceae</taxon>
        <taxon>Streptomyces</taxon>
    </lineage>
</organism>
<evidence type="ECO:0000256" key="1">
    <source>
        <dbReference type="ARBA" id="ARBA00009437"/>
    </source>
</evidence>
<dbReference type="PRINTS" id="PR00039">
    <property type="entry name" value="HTHLYSR"/>
</dbReference>
<comment type="caution">
    <text evidence="6">The sequence shown here is derived from an EMBL/GenBank/DDBJ whole genome shotgun (WGS) entry which is preliminary data.</text>
</comment>
<dbReference type="AlphaFoldDB" id="A0A5C6IX96"/>
<evidence type="ECO:0000256" key="3">
    <source>
        <dbReference type="ARBA" id="ARBA00023125"/>
    </source>
</evidence>
<keyword evidence="3" id="KW-0238">DNA-binding</keyword>
<dbReference type="GO" id="GO:0003677">
    <property type="term" value="F:DNA binding"/>
    <property type="evidence" value="ECO:0007669"/>
    <property type="project" value="UniProtKB-KW"/>
</dbReference>
<reference evidence="6" key="1">
    <citation type="journal article" date="2019" name="Microbiol. Resour. Announc.">
        <title>Draft Genomic Sequences of Streptomyces misionensis and Streptomyces albidoflavus, bacteria applied for phytopathogen biocontrol.</title>
        <authorList>
            <person name="Pylro V."/>
            <person name="Dias A."/>
            <person name="Andreote F."/>
            <person name="Varani A."/>
            <person name="Andreote C."/>
            <person name="Bernardo E."/>
            <person name="Martins T."/>
        </authorList>
    </citation>
    <scope>NUCLEOTIDE SEQUENCE [LARGE SCALE GENOMIC DNA]</scope>
    <source>
        <strain evidence="6">66</strain>
    </source>
</reference>
<name>A0A5C6IX96_9ACTN</name>
<dbReference type="InterPro" id="IPR036390">
    <property type="entry name" value="WH_DNA-bd_sf"/>
</dbReference>
<dbReference type="InterPro" id="IPR036388">
    <property type="entry name" value="WH-like_DNA-bd_sf"/>
</dbReference>
<evidence type="ECO:0000256" key="4">
    <source>
        <dbReference type="ARBA" id="ARBA00023163"/>
    </source>
</evidence>
<feature type="domain" description="HTH lysR-type" evidence="5">
    <location>
        <begin position="18"/>
        <end position="75"/>
    </location>
</feature>
<dbReference type="Pfam" id="PF00126">
    <property type="entry name" value="HTH_1"/>
    <property type="match status" value="1"/>
</dbReference>
<dbReference type="PANTHER" id="PTHR30579">
    <property type="entry name" value="TRANSCRIPTIONAL REGULATOR"/>
    <property type="match status" value="1"/>
</dbReference>
<dbReference type="SUPFAM" id="SSF46785">
    <property type="entry name" value="Winged helix' DNA-binding domain"/>
    <property type="match status" value="1"/>
</dbReference>
<dbReference type="GO" id="GO:0003700">
    <property type="term" value="F:DNA-binding transcription factor activity"/>
    <property type="evidence" value="ECO:0007669"/>
    <property type="project" value="InterPro"/>
</dbReference>
<gene>
    <name evidence="6" type="ORF">FRZ03_29345</name>
</gene>